<dbReference type="Proteomes" id="UP000182938">
    <property type="component" value="Chromosome"/>
</dbReference>
<evidence type="ECO:0000256" key="2">
    <source>
        <dbReference type="ARBA" id="ARBA00023125"/>
    </source>
</evidence>
<reference evidence="5 6" key="1">
    <citation type="submission" date="2015-11" db="EMBL/GenBank/DDBJ databases">
        <authorList>
            <person name="Zhang Y."/>
            <person name="Guo Z."/>
        </authorList>
    </citation>
    <scope>NUCLEOTIDE SEQUENCE [LARGE SCALE GENOMIC DNA]</scope>
    <source>
        <strain evidence="5 6">YFY001</strain>
    </source>
</reference>
<protein>
    <recommendedName>
        <fullName evidence="4">HTH deoR-type domain-containing protein</fullName>
    </recommendedName>
</protein>
<dbReference type="RefSeq" id="WP_072625949.1">
    <property type="nucleotide sequence ID" value="NZ_CP013290.1"/>
</dbReference>
<dbReference type="PROSITE" id="PS52050">
    <property type="entry name" value="WYL"/>
    <property type="match status" value="1"/>
</dbReference>
<evidence type="ECO:0000313" key="5">
    <source>
        <dbReference type="EMBL" id="APH02822.1"/>
    </source>
</evidence>
<dbReference type="PROSITE" id="PS51000">
    <property type="entry name" value="HTH_DEOR_2"/>
    <property type="match status" value="1"/>
</dbReference>
<accession>A0A1L3MKF7</accession>
<dbReference type="EMBL" id="CP013290">
    <property type="protein sequence ID" value="APH02822.1"/>
    <property type="molecule type" value="Genomic_DNA"/>
</dbReference>
<dbReference type="InterPro" id="IPR026881">
    <property type="entry name" value="WYL_dom"/>
</dbReference>
<dbReference type="InterPro" id="IPR001034">
    <property type="entry name" value="DeoR_HTH"/>
</dbReference>
<dbReference type="Pfam" id="PF08279">
    <property type="entry name" value="HTH_11"/>
    <property type="match status" value="1"/>
</dbReference>
<keyword evidence="6" id="KW-1185">Reference proteome</keyword>
<evidence type="ECO:0000256" key="1">
    <source>
        <dbReference type="ARBA" id="ARBA00023015"/>
    </source>
</evidence>
<evidence type="ECO:0000259" key="4">
    <source>
        <dbReference type="PROSITE" id="PS51000"/>
    </source>
</evidence>
<evidence type="ECO:0000313" key="6">
    <source>
        <dbReference type="Proteomes" id="UP000182938"/>
    </source>
</evidence>
<dbReference type="AlphaFoldDB" id="A0A1L3MKF7"/>
<dbReference type="PANTHER" id="PTHR34580:SF3">
    <property type="entry name" value="PROTEIN PAFB"/>
    <property type="match status" value="1"/>
</dbReference>
<dbReference type="PROSITE" id="PS00894">
    <property type="entry name" value="HTH_DEOR_1"/>
    <property type="match status" value="1"/>
</dbReference>
<dbReference type="InterPro" id="IPR028349">
    <property type="entry name" value="PafC-like"/>
</dbReference>
<dbReference type="InterPro" id="IPR013196">
    <property type="entry name" value="HTH_11"/>
</dbReference>
<keyword evidence="2" id="KW-0238">DNA-binding</keyword>
<sequence>MATSTRVLELLGLLQARRHWSGFELAQRLGVSQRTLRRDVEGLLDLGYPVITTRGTGGGYQLGSGAALPPLVLSEEEAAATVLGLKDVATGTHAVPADAAISALAKIVQVLPAGIRRRVSGLSSVAGPLERNRATITDVTVLTTIALAVRDTDTLEFAYQGLRSEPGQRTAQPHHIVNFEHRFYLVAWDTDRGDWRTFRIDRIKAPRCIGQRFATRRLPVDDPLEFVRTQFGAMPTPYRVHATVYATAAHIREEVAHYGVVKQVDDESCEVFIAAESIYWAVFCLCALDAPFFIHGPPEATDHVRRWADRLHRAVGGPTEAANTTTAPLLS</sequence>
<dbReference type="PIRSF" id="PIRSF016838">
    <property type="entry name" value="PafC"/>
    <property type="match status" value="1"/>
</dbReference>
<gene>
    <name evidence="5" type="ORF">ASJ30_15815</name>
</gene>
<dbReference type="InterPro" id="IPR018356">
    <property type="entry name" value="Tscrpt_reg_HTH_DeoR_CS"/>
</dbReference>
<dbReference type="InterPro" id="IPR036390">
    <property type="entry name" value="WH_DNA-bd_sf"/>
</dbReference>
<dbReference type="PANTHER" id="PTHR34580">
    <property type="match status" value="1"/>
</dbReference>
<evidence type="ECO:0000256" key="3">
    <source>
        <dbReference type="ARBA" id="ARBA00023163"/>
    </source>
</evidence>
<dbReference type="GO" id="GO:0003677">
    <property type="term" value="F:DNA binding"/>
    <property type="evidence" value="ECO:0007669"/>
    <property type="project" value="UniProtKB-KW"/>
</dbReference>
<keyword evidence="1" id="KW-0805">Transcription regulation</keyword>
<dbReference type="InterPro" id="IPR036388">
    <property type="entry name" value="WH-like_DNA-bd_sf"/>
</dbReference>
<keyword evidence="3" id="KW-0804">Transcription</keyword>
<dbReference type="InterPro" id="IPR051534">
    <property type="entry name" value="CBASS_pafABC_assoc_protein"/>
</dbReference>
<feature type="domain" description="HTH deoR-type" evidence="4">
    <location>
        <begin position="3"/>
        <end position="61"/>
    </location>
</feature>
<organism evidence="5 6">
    <name type="scientific">Janibacter indicus</name>
    <dbReference type="NCBI Taxonomy" id="857417"/>
    <lineage>
        <taxon>Bacteria</taxon>
        <taxon>Bacillati</taxon>
        <taxon>Actinomycetota</taxon>
        <taxon>Actinomycetes</taxon>
        <taxon>Micrococcales</taxon>
        <taxon>Intrasporangiaceae</taxon>
        <taxon>Janibacter</taxon>
    </lineage>
</organism>
<proteinExistence type="predicted"/>
<dbReference type="KEGG" id="jte:ASJ30_15815"/>
<dbReference type="SUPFAM" id="SSF46785">
    <property type="entry name" value="Winged helix' DNA-binding domain"/>
    <property type="match status" value="1"/>
</dbReference>
<dbReference type="Pfam" id="PF13280">
    <property type="entry name" value="WYL"/>
    <property type="match status" value="1"/>
</dbReference>
<dbReference type="Gene3D" id="1.10.10.10">
    <property type="entry name" value="Winged helix-like DNA-binding domain superfamily/Winged helix DNA-binding domain"/>
    <property type="match status" value="1"/>
</dbReference>
<name>A0A1L3MKF7_9MICO</name>
<dbReference type="GO" id="GO:0003700">
    <property type="term" value="F:DNA-binding transcription factor activity"/>
    <property type="evidence" value="ECO:0007669"/>
    <property type="project" value="InterPro"/>
</dbReference>